<evidence type="ECO:0000256" key="8">
    <source>
        <dbReference type="ARBA" id="ARBA00023163"/>
    </source>
</evidence>
<dbReference type="InterPro" id="IPR036236">
    <property type="entry name" value="Znf_C2H2_sf"/>
</dbReference>
<dbReference type="PANTHER" id="PTHR46481:SF10">
    <property type="entry name" value="ZINC FINGER BED DOMAIN-CONTAINING PROTEIN 39"/>
    <property type="match status" value="1"/>
</dbReference>
<dbReference type="GO" id="GO:0008270">
    <property type="term" value="F:zinc ion binding"/>
    <property type="evidence" value="ECO:0007669"/>
    <property type="project" value="UniProtKB-KW"/>
</dbReference>
<evidence type="ECO:0000256" key="6">
    <source>
        <dbReference type="ARBA" id="ARBA00023015"/>
    </source>
</evidence>
<organism evidence="12">
    <name type="scientific">Opuntia streptacantha</name>
    <name type="common">Prickly pear cactus</name>
    <name type="synonym">Opuntia cardona</name>
    <dbReference type="NCBI Taxonomy" id="393608"/>
    <lineage>
        <taxon>Eukaryota</taxon>
        <taxon>Viridiplantae</taxon>
        <taxon>Streptophyta</taxon>
        <taxon>Embryophyta</taxon>
        <taxon>Tracheophyta</taxon>
        <taxon>Spermatophyta</taxon>
        <taxon>Magnoliopsida</taxon>
        <taxon>eudicotyledons</taxon>
        <taxon>Gunneridae</taxon>
        <taxon>Pentapetalae</taxon>
        <taxon>Caryophyllales</taxon>
        <taxon>Cactineae</taxon>
        <taxon>Cactaceae</taxon>
        <taxon>Opuntioideae</taxon>
        <taxon>Opuntia</taxon>
    </lineage>
</organism>
<comment type="subcellular location">
    <subcellularLocation>
        <location evidence="1">Nucleus</location>
    </subcellularLocation>
</comment>
<reference evidence="12" key="2">
    <citation type="submission" date="2020-07" db="EMBL/GenBank/DDBJ databases">
        <authorList>
            <person name="Vera ALvarez R."/>
            <person name="Arias-Moreno D.M."/>
            <person name="Jimenez-Jacinto V."/>
            <person name="Jimenez-Bremont J.F."/>
            <person name="Swaminathan K."/>
            <person name="Moose S.P."/>
            <person name="Guerrero-Gonzalez M.L."/>
            <person name="Marino-Ramirez L."/>
            <person name="Landsman D."/>
            <person name="Rodriguez-Kessler M."/>
            <person name="Delgado-Sanchez P."/>
        </authorList>
    </citation>
    <scope>NUCLEOTIDE SEQUENCE</scope>
    <source>
        <tissue evidence="12">Cladode</tissue>
    </source>
</reference>
<keyword evidence="9" id="KW-0539">Nucleus</keyword>
<evidence type="ECO:0000259" key="11">
    <source>
        <dbReference type="PROSITE" id="PS50808"/>
    </source>
</evidence>
<keyword evidence="8" id="KW-0804">Transcription</keyword>
<dbReference type="InterPro" id="IPR008906">
    <property type="entry name" value="HATC_C_dom"/>
</dbReference>
<protein>
    <recommendedName>
        <fullName evidence="11">BED-type domain-containing protein</fullName>
    </recommendedName>
</protein>
<dbReference type="GO" id="GO:0005634">
    <property type="term" value="C:nucleus"/>
    <property type="evidence" value="ECO:0007669"/>
    <property type="project" value="UniProtKB-SubCell"/>
</dbReference>
<dbReference type="InterPro" id="IPR052035">
    <property type="entry name" value="ZnF_BED_domain_contain"/>
</dbReference>
<dbReference type="InterPro" id="IPR025525">
    <property type="entry name" value="hAT-like_transposase_RNase-H"/>
</dbReference>
<keyword evidence="4 10" id="KW-0863">Zinc-finger</keyword>
<dbReference type="GO" id="GO:0046983">
    <property type="term" value="F:protein dimerization activity"/>
    <property type="evidence" value="ECO:0007669"/>
    <property type="project" value="InterPro"/>
</dbReference>
<evidence type="ECO:0000256" key="5">
    <source>
        <dbReference type="ARBA" id="ARBA00022833"/>
    </source>
</evidence>
<sequence>MNAVIENGIVPLDNNSLATPELQPNKRRRKKSIVWEYFTIEPVSPGCSRACCKQCKRTFAYISGSKQAGTSHLKRHIALGICPVNRLNQEKNQVIPYTPSSQNGAVTAPPRKRCRATPGSVTIALDRDNCIHEMARMIVLHDYPTDMVDQPGFINFVQTLQPNFSMVSFNSVHSEIVGIYRREKQMLANLLAGIPGRVSLTLDLWTSDQTVGYAILTGHFIDGDWRLQRRVLKFVPVPFPDSEVAFNHAVVSCLSDWNLESKLFALTLDQSFASESVVGNLRGLLSLKNPHMLNGQFLIVDCYARILGRLTQEVLGGTREAVVRVRNSVKYVKASESCEEKFNQIRQQLQIPSTKNLVIDNLRRWDSTYEMLSTACELREVFSCLDTSDSDFKEAPSMEDWKTIEILCAYLKVFFDAADILTSETSKTYPTSDAFFHQVYRVQVELIHGTLSEDSFISNFVKPLYGMFDRYWRNSCVVLGMAVAMDPRYKLKLVEFSFAKVFGEEADMWVRFVDEGIHELYFEYIAQTLPLPSIHVEQRCDGYVKVEAHQDEATIPPPDGLSDFDVYVSEISGHHQTKSELDQYLDESLLPRGSEDFDVVEWWKLNRIKYPTLSKMAADILSIPVATISGDAVFDTGSKKLDSCRCSLRPGTLEALVCANNWLQYRGHQSSPAFDFSTAIVKKEIK</sequence>
<comment type="subunit">
    <text evidence="2">Homodimer.</text>
</comment>
<evidence type="ECO:0000313" key="12">
    <source>
        <dbReference type="EMBL" id="MBA4670046.1"/>
    </source>
</evidence>
<dbReference type="SUPFAM" id="SSF57667">
    <property type="entry name" value="beta-beta-alpha zinc fingers"/>
    <property type="match status" value="1"/>
</dbReference>
<reference evidence="12" key="1">
    <citation type="journal article" date="2013" name="J. Plant Res.">
        <title>Effect of fungi and light on seed germination of three Opuntia species from semiarid lands of central Mexico.</title>
        <authorList>
            <person name="Delgado-Sanchez P."/>
            <person name="Jimenez-Bremont J.F."/>
            <person name="Guerrero-Gonzalez Mde L."/>
            <person name="Flores J."/>
        </authorList>
    </citation>
    <scope>NUCLEOTIDE SEQUENCE</scope>
    <source>
        <tissue evidence="12">Cladode</tissue>
    </source>
</reference>
<accession>A0A7C9EMY3</accession>
<keyword evidence="6" id="KW-0805">Transcription regulation</keyword>
<evidence type="ECO:0000256" key="4">
    <source>
        <dbReference type="ARBA" id="ARBA00022771"/>
    </source>
</evidence>
<dbReference type="AlphaFoldDB" id="A0A7C9EMY3"/>
<dbReference type="PANTHER" id="PTHR46481">
    <property type="entry name" value="ZINC FINGER BED DOMAIN-CONTAINING PROTEIN 4"/>
    <property type="match status" value="1"/>
</dbReference>
<evidence type="ECO:0000256" key="2">
    <source>
        <dbReference type="ARBA" id="ARBA00011738"/>
    </source>
</evidence>
<keyword evidence="7" id="KW-0238">DNA-binding</keyword>
<dbReference type="GO" id="GO:0003677">
    <property type="term" value="F:DNA binding"/>
    <property type="evidence" value="ECO:0007669"/>
    <property type="project" value="UniProtKB-KW"/>
</dbReference>
<evidence type="ECO:0000256" key="3">
    <source>
        <dbReference type="ARBA" id="ARBA00022723"/>
    </source>
</evidence>
<dbReference type="EMBL" id="GISG01245938">
    <property type="protein sequence ID" value="MBA4670046.1"/>
    <property type="molecule type" value="Transcribed_RNA"/>
</dbReference>
<dbReference type="InterPro" id="IPR003656">
    <property type="entry name" value="Znf_BED"/>
</dbReference>
<evidence type="ECO:0000256" key="9">
    <source>
        <dbReference type="ARBA" id="ARBA00023242"/>
    </source>
</evidence>
<dbReference type="Pfam" id="PF05699">
    <property type="entry name" value="Dimer_Tnp_hAT"/>
    <property type="match status" value="1"/>
</dbReference>
<dbReference type="Pfam" id="PF14372">
    <property type="entry name" value="hAT-like_RNase-H"/>
    <property type="match status" value="1"/>
</dbReference>
<dbReference type="PROSITE" id="PS50808">
    <property type="entry name" value="ZF_BED"/>
    <property type="match status" value="1"/>
</dbReference>
<evidence type="ECO:0000256" key="1">
    <source>
        <dbReference type="ARBA" id="ARBA00004123"/>
    </source>
</evidence>
<dbReference type="SMART" id="SM00614">
    <property type="entry name" value="ZnF_BED"/>
    <property type="match status" value="1"/>
</dbReference>
<dbReference type="InterPro" id="IPR012337">
    <property type="entry name" value="RNaseH-like_sf"/>
</dbReference>
<keyword evidence="5" id="KW-0862">Zinc</keyword>
<feature type="domain" description="BED-type" evidence="11">
    <location>
        <begin position="29"/>
        <end position="94"/>
    </location>
</feature>
<proteinExistence type="predicted"/>
<evidence type="ECO:0000256" key="7">
    <source>
        <dbReference type="ARBA" id="ARBA00023125"/>
    </source>
</evidence>
<keyword evidence="3" id="KW-0479">Metal-binding</keyword>
<dbReference type="SUPFAM" id="SSF53098">
    <property type="entry name" value="Ribonuclease H-like"/>
    <property type="match status" value="1"/>
</dbReference>
<evidence type="ECO:0000256" key="10">
    <source>
        <dbReference type="PROSITE-ProRule" id="PRU00027"/>
    </source>
</evidence>
<dbReference type="GO" id="GO:0009791">
    <property type="term" value="P:post-embryonic development"/>
    <property type="evidence" value="ECO:0007669"/>
    <property type="project" value="UniProtKB-ARBA"/>
</dbReference>
<name>A0A7C9EMY3_OPUST</name>